<protein>
    <recommendedName>
        <fullName evidence="5">Sepiapterin reductase</fullName>
        <ecNumber evidence="4">1.1.1.153</ecNumber>
    </recommendedName>
</protein>
<dbReference type="Pfam" id="PF00106">
    <property type="entry name" value="adh_short"/>
    <property type="match status" value="1"/>
</dbReference>
<evidence type="ECO:0000313" key="10">
    <source>
        <dbReference type="Proteomes" id="UP000054928"/>
    </source>
</evidence>
<dbReference type="RefSeq" id="XP_024577645.1">
    <property type="nucleotide sequence ID" value="XM_024727028.1"/>
</dbReference>
<dbReference type="STRING" id="4781.A0A0P1AK78"/>
<keyword evidence="6" id="KW-0963">Cytoplasm</keyword>
<evidence type="ECO:0000256" key="4">
    <source>
        <dbReference type="ARBA" id="ARBA00013075"/>
    </source>
</evidence>
<evidence type="ECO:0000256" key="8">
    <source>
        <dbReference type="ARBA" id="ARBA00023002"/>
    </source>
</evidence>
<keyword evidence="7" id="KW-0521">NADP</keyword>
<accession>A0A0P1AK78</accession>
<dbReference type="GeneID" id="36406688"/>
<dbReference type="OMA" id="FKGWTLY"/>
<evidence type="ECO:0000256" key="6">
    <source>
        <dbReference type="ARBA" id="ARBA00022490"/>
    </source>
</evidence>
<dbReference type="PANTHER" id="PTHR44085">
    <property type="entry name" value="SEPIAPTERIN REDUCTASE"/>
    <property type="match status" value="1"/>
</dbReference>
<evidence type="ECO:0000256" key="5">
    <source>
        <dbReference type="ARBA" id="ARBA00019170"/>
    </source>
</evidence>
<dbReference type="InterPro" id="IPR051721">
    <property type="entry name" value="Biopterin_syn/organic_redct"/>
</dbReference>
<keyword evidence="8" id="KW-0560">Oxidoreductase</keyword>
<evidence type="ECO:0000256" key="7">
    <source>
        <dbReference type="ARBA" id="ARBA00022857"/>
    </source>
</evidence>
<proteinExistence type="inferred from homology"/>
<evidence type="ECO:0000256" key="2">
    <source>
        <dbReference type="ARBA" id="ARBA00010483"/>
    </source>
</evidence>
<dbReference type="PANTHER" id="PTHR44085:SF2">
    <property type="entry name" value="SEPIAPTERIN REDUCTASE"/>
    <property type="match status" value="1"/>
</dbReference>
<dbReference type="AlphaFoldDB" id="A0A0P1AK78"/>
<reference evidence="10" key="1">
    <citation type="submission" date="2014-09" db="EMBL/GenBank/DDBJ databases">
        <authorList>
            <person name="Sharma Rahul"/>
            <person name="Thines Marco"/>
        </authorList>
    </citation>
    <scope>NUCLEOTIDE SEQUENCE [LARGE SCALE GENOMIC DNA]</scope>
</reference>
<dbReference type="GO" id="GO:0006729">
    <property type="term" value="P:tetrahydrobiopterin biosynthetic process"/>
    <property type="evidence" value="ECO:0007669"/>
    <property type="project" value="InterPro"/>
</dbReference>
<evidence type="ECO:0000256" key="1">
    <source>
        <dbReference type="ARBA" id="ARBA00004496"/>
    </source>
</evidence>
<dbReference type="GO" id="GO:0004757">
    <property type="term" value="F:sepiapterin reductase (NADP+) activity"/>
    <property type="evidence" value="ECO:0007669"/>
    <property type="project" value="UniProtKB-EC"/>
</dbReference>
<dbReference type="EC" id="1.1.1.153" evidence="4"/>
<dbReference type="InterPro" id="IPR036291">
    <property type="entry name" value="NAD(P)-bd_dom_sf"/>
</dbReference>
<sequence>MKSAILITGASRGFGRYLALDFVSQLKAQSVDLHLWARDESGLKETERLALEMWEKEGSEGKLLCFSQSVDLSNSGEYTSKVEDLMRQLEKQRYDRVFLVHNAGSLGKLGLAQEVMSSATELTPYWELNVTSVMWLNNCFLRAFGASREELSSPTFASDKVTQLVIVNITSLCSIKPFKTHMLYCTGKAAREMHHRVIATEQAAGNKVQVLQYSPGPMDTEMQRTIRESPNVDTELQTKFREMKANGELVPTAQSSLRCVKLAINGNFESGAHVDYCDHKVLSRFDSAKN</sequence>
<dbReference type="PRINTS" id="PR00081">
    <property type="entry name" value="GDHRDH"/>
</dbReference>
<comment type="similarity">
    <text evidence="2">Belongs to the sepiapterin reductase family.</text>
</comment>
<dbReference type="EMBL" id="CCYD01000553">
    <property type="protein sequence ID" value="CEG41276.1"/>
    <property type="molecule type" value="Genomic_DNA"/>
</dbReference>
<dbReference type="Proteomes" id="UP000054928">
    <property type="component" value="Unassembled WGS sequence"/>
</dbReference>
<dbReference type="GO" id="GO:0005737">
    <property type="term" value="C:cytoplasm"/>
    <property type="evidence" value="ECO:0007669"/>
    <property type="project" value="UniProtKB-SubCell"/>
</dbReference>
<dbReference type="Gene3D" id="3.40.50.720">
    <property type="entry name" value="NAD(P)-binding Rossmann-like Domain"/>
    <property type="match status" value="1"/>
</dbReference>
<dbReference type="NCBIfam" id="TIGR01500">
    <property type="entry name" value="sepiapter_red"/>
    <property type="match status" value="1"/>
</dbReference>
<dbReference type="InterPro" id="IPR006393">
    <property type="entry name" value="Sepiapterin_red"/>
</dbReference>
<comment type="subcellular location">
    <subcellularLocation>
        <location evidence="1">Cytoplasm</location>
    </subcellularLocation>
</comment>
<organism evidence="9 10">
    <name type="scientific">Plasmopara halstedii</name>
    <name type="common">Downy mildew of sunflower</name>
    <dbReference type="NCBI Taxonomy" id="4781"/>
    <lineage>
        <taxon>Eukaryota</taxon>
        <taxon>Sar</taxon>
        <taxon>Stramenopiles</taxon>
        <taxon>Oomycota</taxon>
        <taxon>Peronosporomycetes</taxon>
        <taxon>Peronosporales</taxon>
        <taxon>Peronosporaceae</taxon>
        <taxon>Plasmopara</taxon>
    </lineage>
</organism>
<evidence type="ECO:0000313" key="9">
    <source>
        <dbReference type="EMBL" id="CEG41276.1"/>
    </source>
</evidence>
<dbReference type="InterPro" id="IPR002347">
    <property type="entry name" value="SDR_fam"/>
</dbReference>
<dbReference type="OrthoDB" id="153074at2759"/>
<comment type="subunit">
    <text evidence="3">Homodimer.</text>
</comment>
<dbReference type="SUPFAM" id="SSF51735">
    <property type="entry name" value="NAD(P)-binding Rossmann-fold domains"/>
    <property type="match status" value="1"/>
</dbReference>
<dbReference type="FunFam" id="3.40.50.720:FF:000259">
    <property type="entry name" value="Sepiapterin reductase"/>
    <property type="match status" value="1"/>
</dbReference>
<name>A0A0P1AK78_PLAHL</name>
<evidence type="ECO:0000256" key="3">
    <source>
        <dbReference type="ARBA" id="ARBA00011738"/>
    </source>
</evidence>
<keyword evidence="10" id="KW-1185">Reference proteome</keyword>